<evidence type="ECO:0000256" key="17">
    <source>
        <dbReference type="ARBA" id="ARBA00022989"/>
    </source>
</evidence>
<dbReference type="PRINTS" id="PR00019">
    <property type="entry name" value="LEURICHRPT"/>
</dbReference>
<dbReference type="Pfam" id="PF13855">
    <property type="entry name" value="LRR_8"/>
    <property type="match status" value="2"/>
</dbReference>
<keyword evidence="14 26" id="KW-0547">Nucleotide-binding</keyword>
<keyword evidence="13" id="KW-0677">Repeat</keyword>
<dbReference type="PROSITE" id="PS51450">
    <property type="entry name" value="LRR"/>
    <property type="match status" value="1"/>
</dbReference>
<evidence type="ECO:0000256" key="1">
    <source>
        <dbReference type="ARBA" id="ARBA00004251"/>
    </source>
</evidence>
<dbReference type="FunFam" id="3.30.200.20:FF:000432">
    <property type="entry name" value="LRR receptor-like serine/threonine-protein kinase EFR"/>
    <property type="match status" value="1"/>
</dbReference>
<dbReference type="InterPro" id="IPR032675">
    <property type="entry name" value="LRR_dom_sf"/>
</dbReference>
<evidence type="ECO:0000256" key="24">
    <source>
        <dbReference type="ARBA" id="ARBA00056628"/>
    </source>
</evidence>
<feature type="domain" description="Protein kinase" evidence="29">
    <location>
        <begin position="799"/>
        <end position="1093"/>
    </location>
</feature>
<keyword evidence="9" id="KW-0433">Leucine-rich repeat</keyword>
<dbReference type="SUPFAM" id="SSF52058">
    <property type="entry name" value="L domain-like"/>
    <property type="match status" value="3"/>
</dbReference>
<dbReference type="Gramene" id="TraesROB_scaffold_025035_01G000300.1">
    <property type="protein sequence ID" value="TraesROB_scaffold_025035_01G000300.1"/>
    <property type="gene ID" value="TraesROB_scaffold_025035_01G000300"/>
</dbReference>
<protein>
    <recommendedName>
        <fullName evidence="25">Receptor kinase-like protein Xa21</fullName>
        <ecNumber evidence="5">2.7.11.1</ecNumber>
    </recommendedName>
</protein>
<evidence type="ECO:0000256" key="18">
    <source>
        <dbReference type="ARBA" id="ARBA00023136"/>
    </source>
</evidence>
<dbReference type="PROSITE" id="PS50011">
    <property type="entry name" value="PROTEIN_KINASE_DOM"/>
    <property type="match status" value="1"/>
</dbReference>
<dbReference type="GO" id="GO:0005524">
    <property type="term" value="F:ATP binding"/>
    <property type="evidence" value="ECO:0007669"/>
    <property type="project" value="UniProtKB-UniRule"/>
</dbReference>
<evidence type="ECO:0000313" key="31">
    <source>
        <dbReference type="Proteomes" id="UP000019116"/>
    </source>
</evidence>
<keyword evidence="8" id="KW-0597">Phosphoprotein</keyword>
<keyword evidence="16 26" id="KW-0067">ATP-binding</keyword>
<keyword evidence="11 27" id="KW-0812">Transmembrane</keyword>
<dbReference type="InterPro" id="IPR011009">
    <property type="entry name" value="Kinase-like_dom_sf"/>
</dbReference>
<dbReference type="OrthoDB" id="2013775at2759"/>
<keyword evidence="15" id="KW-0418">Kinase</keyword>
<proteinExistence type="inferred from homology"/>
<dbReference type="SMART" id="SM00365">
    <property type="entry name" value="LRR_SD22"/>
    <property type="match status" value="7"/>
</dbReference>
<dbReference type="Pfam" id="PF08263">
    <property type="entry name" value="LRRNT_2"/>
    <property type="match status" value="1"/>
</dbReference>
<dbReference type="SMR" id="A0A3B6QHY9"/>
<dbReference type="Gramene" id="TraesARI6D03G03697780.1">
    <property type="protein sequence ID" value="TraesARI6D03G03697780.1"/>
    <property type="gene ID" value="TraesARI6D03G03697780"/>
</dbReference>
<dbReference type="GO" id="GO:0005886">
    <property type="term" value="C:plasma membrane"/>
    <property type="evidence" value="ECO:0007669"/>
    <property type="project" value="UniProtKB-SubCell"/>
</dbReference>
<evidence type="ECO:0000256" key="13">
    <source>
        <dbReference type="ARBA" id="ARBA00022737"/>
    </source>
</evidence>
<comment type="function">
    <text evidence="23">Receptor kinase that detects X.oryzae pv. oryzae protein Ax21 to promote innate immunity. Following X.oryzae pv. oryzae protein Ax21 detection, undergoes cleavage, releasing the processed protein kinase Xa21 chain.</text>
</comment>
<evidence type="ECO:0000256" key="27">
    <source>
        <dbReference type="SAM" id="Phobius"/>
    </source>
</evidence>
<dbReference type="PROSITE" id="PS00107">
    <property type="entry name" value="PROTEIN_KINASE_ATP"/>
    <property type="match status" value="1"/>
</dbReference>
<evidence type="ECO:0000256" key="19">
    <source>
        <dbReference type="ARBA" id="ARBA00023170"/>
    </source>
</evidence>
<dbReference type="Gene3D" id="1.10.510.10">
    <property type="entry name" value="Transferase(Phosphotransferase) domain 1"/>
    <property type="match status" value="1"/>
</dbReference>
<dbReference type="InterPro" id="IPR017441">
    <property type="entry name" value="Protein_kinase_ATP_BS"/>
</dbReference>
<dbReference type="STRING" id="4565.A0A3B6QHY9"/>
<dbReference type="PANTHER" id="PTHR48052:SF66">
    <property type="entry name" value="OS02G0610000 PROTEIN"/>
    <property type="match status" value="1"/>
</dbReference>
<dbReference type="PANTHER" id="PTHR48052">
    <property type="entry name" value="UNNAMED PRODUCT"/>
    <property type="match status" value="1"/>
</dbReference>
<dbReference type="SUPFAM" id="SSF56112">
    <property type="entry name" value="Protein kinase-like (PK-like)"/>
    <property type="match status" value="1"/>
</dbReference>
<organism evidence="30">
    <name type="scientific">Triticum aestivum</name>
    <name type="common">Wheat</name>
    <dbReference type="NCBI Taxonomy" id="4565"/>
    <lineage>
        <taxon>Eukaryota</taxon>
        <taxon>Viridiplantae</taxon>
        <taxon>Streptophyta</taxon>
        <taxon>Embryophyta</taxon>
        <taxon>Tracheophyta</taxon>
        <taxon>Spermatophyta</taxon>
        <taxon>Magnoliopsida</taxon>
        <taxon>Liliopsida</taxon>
        <taxon>Poales</taxon>
        <taxon>Poaceae</taxon>
        <taxon>BOP clade</taxon>
        <taxon>Pooideae</taxon>
        <taxon>Triticodae</taxon>
        <taxon>Triticeae</taxon>
        <taxon>Triticinae</taxon>
        <taxon>Triticum</taxon>
    </lineage>
</organism>
<dbReference type="FunFam" id="1.10.510.10:FF:000358">
    <property type="entry name" value="Putative leucine-rich repeat receptor-like serine/threonine-protein kinase"/>
    <property type="match status" value="1"/>
</dbReference>
<dbReference type="Gene3D" id="3.80.10.10">
    <property type="entry name" value="Ribonuclease Inhibitor"/>
    <property type="match status" value="4"/>
</dbReference>
<comment type="similarity">
    <text evidence="3">Belongs to the protein kinase superfamily. Ser/Thr protein kinase family.</text>
</comment>
<dbReference type="OMA" id="HCARIHE"/>
<keyword evidence="19" id="KW-0675">Receptor</keyword>
<evidence type="ECO:0000256" key="2">
    <source>
        <dbReference type="ARBA" id="ARBA00004389"/>
    </source>
</evidence>
<comment type="similarity">
    <text evidence="4">Belongs to the RLP family.</text>
</comment>
<dbReference type="Gramene" id="TraesJUL6D03G03766530.1">
    <property type="protein sequence ID" value="TraesJUL6D03G03766530.1"/>
    <property type="gene ID" value="TraesJUL6D03G03766530"/>
</dbReference>
<dbReference type="FunFam" id="3.80.10.10:FF:000317">
    <property type="entry name" value="Inactive leucine-rich repeat receptor-like protein kinase"/>
    <property type="match status" value="1"/>
</dbReference>
<keyword evidence="20" id="KW-0325">Glycoprotein</keyword>
<dbReference type="GO" id="GO:0004674">
    <property type="term" value="F:protein serine/threonine kinase activity"/>
    <property type="evidence" value="ECO:0007669"/>
    <property type="project" value="UniProtKB-KW"/>
</dbReference>
<dbReference type="EnsemblPlants" id="TraesCS6D02G206000.1">
    <property type="protein sequence ID" value="TraesCS6D02G206000.1"/>
    <property type="gene ID" value="TraesCS6D02G206000"/>
</dbReference>
<accession>A0A3B6QHY9</accession>
<feature type="binding site" evidence="26">
    <location>
        <position position="828"/>
    </location>
    <ligand>
        <name>ATP</name>
        <dbReference type="ChEBI" id="CHEBI:30616"/>
    </ligand>
</feature>
<dbReference type="Gramene" id="TraesWEE_scaffold_057914_01G000100.1">
    <property type="protein sequence ID" value="TraesWEE_scaffold_057914_01G000100.1"/>
    <property type="gene ID" value="TraesWEE_scaffold_057914_01G000100"/>
</dbReference>
<dbReference type="SMART" id="SM00220">
    <property type="entry name" value="S_TKc"/>
    <property type="match status" value="1"/>
</dbReference>
<dbReference type="RefSeq" id="XP_044420012.1">
    <property type="nucleotide sequence ID" value="XM_044564077.1"/>
</dbReference>
<dbReference type="Gramene" id="TraesPARA_EIv1.0_2164280.2">
    <property type="protein sequence ID" value="TraesPARA_EIv1.0_2164280.2.CDS"/>
    <property type="gene ID" value="TraesPARA_EIv1.0_2164280"/>
</dbReference>
<evidence type="ECO:0000256" key="14">
    <source>
        <dbReference type="ARBA" id="ARBA00022741"/>
    </source>
</evidence>
<evidence type="ECO:0000256" key="4">
    <source>
        <dbReference type="ARBA" id="ARBA00009592"/>
    </source>
</evidence>
<dbReference type="FunFam" id="3.80.10.10:FF:000565">
    <property type="entry name" value="Leucine-rich repeat receptor-like kinase protein FLORAL ORGAN NUMBER1"/>
    <property type="match status" value="1"/>
</dbReference>
<dbReference type="InterPro" id="IPR025875">
    <property type="entry name" value="Leu-rich_rpt_4"/>
</dbReference>
<dbReference type="Proteomes" id="UP000019116">
    <property type="component" value="Chromosome 6D"/>
</dbReference>
<reference evidence="30" key="1">
    <citation type="submission" date="2018-08" db="EMBL/GenBank/DDBJ databases">
        <authorList>
            <person name="Rossello M."/>
        </authorList>
    </citation>
    <scope>NUCLEOTIDE SEQUENCE [LARGE SCALE GENOMIC DNA]</scope>
    <source>
        <strain evidence="30">cv. Chinese Spring</strain>
    </source>
</reference>
<gene>
    <name evidence="30" type="primary">LOC123144833</name>
</gene>
<dbReference type="InterPro" id="IPR003591">
    <property type="entry name" value="Leu-rich_rpt_typical-subtyp"/>
</dbReference>
<evidence type="ECO:0000256" key="11">
    <source>
        <dbReference type="ARBA" id="ARBA00022692"/>
    </source>
</evidence>
<dbReference type="AlphaFoldDB" id="A0A3B6QHY9"/>
<dbReference type="Gramene" id="TraesJAG6D03G03716490.1">
    <property type="protein sequence ID" value="TraesJAG6D03G03716490.1"/>
    <property type="gene ID" value="TraesJAG6D03G03716490"/>
</dbReference>
<dbReference type="Gramene" id="TraesCLE_scaffold_055848_01G000100.1">
    <property type="protein sequence ID" value="TraesCLE_scaffold_055848_01G000100.1"/>
    <property type="gene ID" value="TraesCLE_scaffold_055848_01G000100"/>
</dbReference>
<comment type="catalytic activity">
    <reaction evidence="21">
        <text>L-threonyl-[protein] + ATP = O-phospho-L-threonyl-[protein] + ADP + H(+)</text>
        <dbReference type="Rhea" id="RHEA:46608"/>
        <dbReference type="Rhea" id="RHEA-COMP:11060"/>
        <dbReference type="Rhea" id="RHEA-COMP:11605"/>
        <dbReference type="ChEBI" id="CHEBI:15378"/>
        <dbReference type="ChEBI" id="CHEBI:30013"/>
        <dbReference type="ChEBI" id="CHEBI:30616"/>
        <dbReference type="ChEBI" id="CHEBI:61977"/>
        <dbReference type="ChEBI" id="CHEBI:456216"/>
        <dbReference type="EC" id="2.7.11.1"/>
    </reaction>
</comment>
<evidence type="ECO:0000256" key="8">
    <source>
        <dbReference type="ARBA" id="ARBA00022553"/>
    </source>
</evidence>
<keyword evidence="17 27" id="KW-1133">Transmembrane helix</keyword>
<keyword evidence="6" id="KW-1003">Cell membrane</keyword>
<reference evidence="30" key="2">
    <citation type="submission" date="2018-10" db="UniProtKB">
        <authorList>
            <consortium name="EnsemblPlants"/>
        </authorList>
    </citation>
    <scope>IDENTIFICATION</scope>
</reference>
<evidence type="ECO:0000256" key="16">
    <source>
        <dbReference type="ARBA" id="ARBA00022840"/>
    </source>
</evidence>
<dbReference type="Pfam" id="PF00069">
    <property type="entry name" value="Pkinase"/>
    <property type="match status" value="1"/>
</dbReference>
<evidence type="ECO:0000256" key="12">
    <source>
        <dbReference type="ARBA" id="ARBA00022729"/>
    </source>
</evidence>
<dbReference type="SMART" id="SM00369">
    <property type="entry name" value="LRR_TYP"/>
    <property type="match status" value="11"/>
</dbReference>
<comment type="catalytic activity">
    <reaction evidence="22">
        <text>L-seryl-[protein] + ATP = O-phospho-L-seryl-[protein] + ADP + H(+)</text>
        <dbReference type="Rhea" id="RHEA:17989"/>
        <dbReference type="Rhea" id="RHEA-COMP:9863"/>
        <dbReference type="Rhea" id="RHEA-COMP:11604"/>
        <dbReference type="ChEBI" id="CHEBI:15378"/>
        <dbReference type="ChEBI" id="CHEBI:29999"/>
        <dbReference type="ChEBI" id="CHEBI:30616"/>
        <dbReference type="ChEBI" id="CHEBI:83421"/>
        <dbReference type="ChEBI" id="CHEBI:456216"/>
        <dbReference type="EC" id="2.7.11.1"/>
    </reaction>
</comment>
<keyword evidence="10" id="KW-0808">Transferase</keyword>
<dbReference type="Gramene" id="TraesCS6D02G206000.1">
    <property type="protein sequence ID" value="TraesCS6D02G206000.1"/>
    <property type="gene ID" value="TraesCS6D02G206000"/>
</dbReference>
<dbReference type="InterPro" id="IPR000719">
    <property type="entry name" value="Prot_kinase_dom"/>
</dbReference>
<dbReference type="Gene3D" id="3.30.200.20">
    <property type="entry name" value="Phosphorylase Kinase, domain 1"/>
    <property type="match status" value="1"/>
</dbReference>
<dbReference type="InterPro" id="IPR001611">
    <property type="entry name" value="Leu-rich_rpt"/>
</dbReference>
<evidence type="ECO:0000256" key="23">
    <source>
        <dbReference type="ARBA" id="ARBA00054320"/>
    </source>
</evidence>
<keyword evidence="18 27" id="KW-0472">Membrane</keyword>
<evidence type="ECO:0000256" key="15">
    <source>
        <dbReference type="ARBA" id="ARBA00022777"/>
    </source>
</evidence>
<evidence type="ECO:0000256" key="25">
    <source>
        <dbReference type="ARBA" id="ARBA00072040"/>
    </source>
</evidence>
<evidence type="ECO:0000256" key="28">
    <source>
        <dbReference type="SAM" id="SignalP"/>
    </source>
</evidence>
<evidence type="ECO:0000256" key="3">
    <source>
        <dbReference type="ARBA" id="ARBA00008684"/>
    </source>
</evidence>
<keyword evidence="31" id="KW-1185">Reference proteome</keyword>
<evidence type="ECO:0000256" key="6">
    <source>
        <dbReference type="ARBA" id="ARBA00022475"/>
    </source>
</evidence>
<keyword evidence="12 28" id="KW-0732">Signal</keyword>
<evidence type="ECO:0000259" key="29">
    <source>
        <dbReference type="PROSITE" id="PS50011"/>
    </source>
</evidence>
<dbReference type="GO" id="GO:0005789">
    <property type="term" value="C:endoplasmic reticulum membrane"/>
    <property type="evidence" value="ECO:0007669"/>
    <property type="project" value="UniProtKB-SubCell"/>
</dbReference>
<evidence type="ECO:0000313" key="30">
    <source>
        <dbReference type="EnsemblPlants" id="TraesCS6D02G206000.1"/>
    </source>
</evidence>
<dbReference type="InterPro" id="IPR013210">
    <property type="entry name" value="LRR_N_plant-typ"/>
</dbReference>
<dbReference type="Gramene" id="TraesCAD_scaffold_059611_01G000300.1">
    <property type="protein sequence ID" value="TraesCAD_scaffold_059611_01G000300.1"/>
    <property type="gene ID" value="TraesCAD_scaffold_059611_01G000300"/>
</dbReference>
<dbReference type="Pfam" id="PF12799">
    <property type="entry name" value="LRR_4"/>
    <property type="match status" value="1"/>
</dbReference>
<evidence type="ECO:0000256" key="21">
    <source>
        <dbReference type="ARBA" id="ARBA00047899"/>
    </source>
</evidence>
<dbReference type="Pfam" id="PF00560">
    <property type="entry name" value="LRR_1"/>
    <property type="match status" value="9"/>
</dbReference>
<evidence type="ECO:0000256" key="5">
    <source>
        <dbReference type="ARBA" id="ARBA00012513"/>
    </source>
</evidence>
<dbReference type="Gramene" id="TraesCS6D03G0512100.1">
    <property type="protein sequence ID" value="TraesCS6D03G0512100.1.CDS"/>
    <property type="gene ID" value="TraesCS6D03G0512100"/>
</dbReference>
<feature type="transmembrane region" description="Helical" evidence="27">
    <location>
        <begin position="742"/>
        <end position="764"/>
    </location>
</feature>
<evidence type="ECO:0000256" key="7">
    <source>
        <dbReference type="ARBA" id="ARBA00022527"/>
    </source>
</evidence>
<feature type="chain" id="PRO_5043179539" description="Receptor kinase-like protein Xa21" evidence="28">
    <location>
        <begin position="31"/>
        <end position="1101"/>
    </location>
</feature>
<comment type="subcellular location">
    <subcellularLocation>
        <location evidence="1">Cell membrane</location>
        <topology evidence="1">Single-pass type I membrane protein</topology>
    </subcellularLocation>
    <subcellularLocation>
        <location evidence="2">Endoplasmic reticulum membrane</location>
        <topology evidence="2">Single-pass membrane protein</topology>
    </subcellularLocation>
</comment>
<comment type="function">
    <text evidence="24">The processed protein kinase Xa21 chain released by protein cleavage after X.oryzae pv. oryzae protein Ax21 detection translocates into the nucleus where it can bind and regulate WRKY62, a transcription factor. Confers resistance to the bacterial pathogen X.oryzae pv. oryzae (Xoo).</text>
</comment>
<dbReference type="Gramene" id="TraesKAR6D01G0226800.1">
    <property type="protein sequence ID" value="cds.TraesKAR6D01G0226800.1"/>
    <property type="gene ID" value="TraesKAR6D01G0226800"/>
</dbReference>
<name>A0A3B6QHY9_WHEAT</name>
<evidence type="ECO:0000256" key="9">
    <source>
        <dbReference type="ARBA" id="ARBA00022614"/>
    </source>
</evidence>
<sequence>MRSPKQPAKLAMLLLLALLLLCNGVGNVHCARIHESSVDLHALLDFKQGINNPQEALSSWNITTHFCHWHGVNCTTAPPFRVSSLKLTDLDLAGQISSSLGNLTFLGTLDLSYNTFVGPLPVLGHLQQLQTLSLNNNRLNGMIPDSLTNCSSLDTLDLSVNSLVGPIPPNLDFLSNLTYLDLSSNMLEGQIPPKLVSLSKLDTLDLSSNMLVGQIPPNLDLLSSLTYLSLSSNMLVGQIPSKLDSLSKLATFDLSKNRLVGQIPPKLDSLSMLDTLDLSHNMLVGQIPPKLGFLSELRYIDFRSNKLEGNIPNELGQLLSLQVLLLGDNYLSGEFPHSILNNSTSLQYLSLEINLLGKALPPNIGDLRGLIELTMSGNIFEGHIPASLGNATGLEVIDLSANNFTGQIPNIFGKLPNLTNLNLQHNHLETKDWEFFNALTNCRSLKSLGLAYNQLQGSIPHSVGNLSNKLEKLHFTKNSLLEQVPQSIGNLSALNQLALGRNNLSGTIEGWLGNLNGLQLLNLRSNRFIGQIPPSISNLTRLLNLYLDDNEFEGVIPPSLANLPLLVLVLSSNNLEGLIPPNIGSLQQLTVLNFSHNNLQGEIPQISALKQLTTLDLSSNKVTGHIPDSLGQCSGLVSLQMDQNFLSGNIPTTFGKLLSLSMLNLSHNNLSGAIPLALSKLEYLVNLDLSYNDLEGELPRNGVFGNATAVSVEGNCGLCGGAVGLHMPMCRVVSWRSEAQYYLVRALIPLFGFTSVVMLTYIIFFGKKTSRRTYSILLSFGKKFPRVAYNDLARATGNFSELNVVGRGSYGSVYRGKLTQAKIQVAIKVFDLDMKCADKSFVTECEVLSRIRHRNLVPILTACLTIDNNGDAFKALIYEFMPNGNLDTWLHNIYSGSSSKCLSLAQRASIATNIADALAYLHNDCERQIVHCDLKPTNILLDDDMNAYLGDFGIASLIGHSSLVTSSGLKGTIGYIAPEYAQSGHASIRGDVYSFGIVLLEMLIGKRPTDPMFENELNMVNFVERNYPDKILDIIDVCLRGECKGYIQANIGTENVTYGCLLSLMQVALSCTCQIPGERMNIREATNKLHSIRTSYIRATK</sequence>
<feature type="signal peptide" evidence="28">
    <location>
        <begin position="1"/>
        <end position="30"/>
    </location>
</feature>
<evidence type="ECO:0000256" key="22">
    <source>
        <dbReference type="ARBA" id="ARBA00048679"/>
    </source>
</evidence>
<dbReference type="InterPro" id="IPR008271">
    <property type="entry name" value="Ser/Thr_kinase_AS"/>
</dbReference>
<evidence type="ECO:0000256" key="20">
    <source>
        <dbReference type="ARBA" id="ARBA00023180"/>
    </source>
</evidence>
<evidence type="ECO:0000256" key="26">
    <source>
        <dbReference type="PROSITE-ProRule" id="PRU10141"/>
    </source>
</evidence>
<dbReference type="EC" id="2.7.11.1" evidence="5"/>
<evidence type="ECO:0000256" key="10">
    <source>
        <dbReference type="ARBA" id="ARBA00022679"/>
    </source>
</evidence>
<dbReference type="GeneID" id="123144833"/>
<keyword evidence="7" id="KW-0723">Serine/threonine-protein kinase</keyword>
<dbReference type="FunFam" id="3.80.10.10:FF:000041">
    <property type="entry name" value="LRR receptor-like serine/threonine-protein kinase ERECTA"/>
    <property type="match status" value="1"/>
</dbReference>
<dbReference type="PROSITE" id="PS00108">
    <property type="entry name" value="PROTEIN_KINASE_ST"/>
    <property type="match status" value="1"/>
</dbReference>
<dbReference type="FunFam" id="3.80.10.10:FF:000299">
    <property type="entry name" value="Piriformospora indica-insensitive protein 2"/>
    <property type="match status" value="2"/>
</dbReference>